<comment type="caution">
    <text evidence="1">The sequence shown here is derived from an EMBL/GenBank/DDBJ whole genome shotgun (WGS) entry which is preliminary data.</text>
</comment>
<dbReference type="EMBL" id="JACJID010000001">
    <property type="protein sequence ID" value="MBA8924436.1"/>
    <property type="molecule type" value="Genomic_DNA"/>
</dbReference>
<organism evidence="1 2">
    <name type="scientific">Kutzneria viridogrisea</name>
    <dbReference type="NCBI Taxonomy" id="47990"/>
    <lineage>
        <taxon>Bacteria</taxon>
        <taxon>Bacillati</taxon>
        <taxon>Actinomycetota</taxon>
        <taxon>Actinomycetes</taxon>
        <taxon>Pseudonocardiales</taxon>
        <taxon>Pseudonocardiaceae</taxon>
        <taxon>Kutzneria</taxon>
    </lineage>
</organism>
<evidence type="ECO:0000313" key="1">
    <source>
        <dbReference type="EMBL" id="MBA8924436.1"/>
    </source>
</evidence>
<name>A0ABR6BC55_9PSEU</name>
<keyword evidence="2" id="KW-1185">Reference proteome</keyword>
<evidence type="ECO:0008006" key="3">
    <source>
        <dbReference type="Google" id="ProtNLM"/>
    </source>
</evidence>
<dbReference type="RefSeq" id="WP_148309575.1">
    <property type="nucleotide sequence ID" value="NZ_BAAABQ010000021.1"/>
</dbReference>
<sequence length="135" mass="15092">MGLRRSRVIADLLADLDVRPGTSHRAIALRVCQVMRDRLGAPLEVRFVPMADTRLSGVTTALADGSYLVVCADSPRWYHRLHVLVHELAHVVLGHDWISFSRSGFTDPQEREAEEFADAVLAELLGPEHSREPGW</sequence>
<protein>
    <recommendedName>
        <fullName evidence="3">IrrE N-terminal-like domain-containing protein</fullName>
    </recommendedName>
</protein>
<proteinExistence type="predicted"/>
<dbReference type="Gene3D" id="1.10.10.2910">
    <property type="match status" value="1"/>
</dbReference>
<evidence type="ECO:0000313" key="2">
    <source>
        <dbReference type="Proteomes" id="UP000517916"/>
    </source>
</evidence>
<reference evidence="1 2" key="1">
    <citation type="submission" date="2020-08" db="EMBL/GenBank/DDBJ databases">
        <title>Genomic Encyclopedia of Archaeal and Bacterial Type Strains, Phase II (KMG-II): from individual species to whole genera.</title>
        <authorList>
            <person name="Goeker M."/>
        </authorList>
    </citation>
    <scope>NUCLEOTIDE SEQUENCE [LARGE SCALE GENOMIC DNA]</scope>
    <source>
        <strain evidence="1 2">DSM 43850</strain>
    </source>
</reference>
<accession>A0ABR6BC55</accession>
<dbReference type="Proteomes" id="UP000517916">
    <property type="component" value="Unassembled WGS sequence"/>
</dbReference>
<gene>
    <name evidence="1" type="ORF">BC739_001633</name>
</gene>